<dbReference type="PANTHER" id="PTHR11963:SF4">
    <property type="entry name" value="AMINOPEPTIDASE NPEPL1-RELATED"/>
    <property type="match status" value="1"/>
</dbReference>
<dbReference type="InterPro" id="IPR011356">
    <property type="entry name" value="Leucine_aapep/pepB"/>
</dbReference>
<evidence type="ECO:0000256" key="2">
    <source>
        <dbReference type="ARBA" id="ARBA00022438"/>
    </source>
</evidence>
<proteinExistence type="inferred from homology"/>
<keyword evidence="8" id="KW-1185">Reference proteome</keyword>
<dbReference type="CDD" id="cd00433">
    <property type="entry name" value="Peptidase_M17"/>
    <property type="match status" value="1"/>
</dbReference>
<dbReference type="Proteomes" id="UP000694548">
    <property type="component" value="Chromosome sgr10"/>
</dbReference>
<protein>
    <submittedName>
        <fullName evidence="7">Aminopeptidase like 1</fullName>
    </submittedName>
</protein>
<evidence type="ECO:0000256" key="3">
    <source>
        <dbReference type="ARBA" id="ARBA00022670"/>
    </source>
</evidence>
<dbReference type="Gene3D" id="3.40.50.10590">
    <property type="entry name" value="Zn-dependent exopeptidases"/>
    <property type="match status" value="1"/>
</dbReference>
<dbReference type="SUPFAM" id="SSF53187">
    <property type="entry name" value="Zn-dependent exopeptidases"/>
    <property type="match status" value="1"/>
</dbReference>
<dbReference type="PROSITE" id="PS00631">
    <property type="entry name" value="CYTOSOL_AP"/>
    <property type="match status" value="1"/>
</dbReference>
<dbReference type="GO" id="GO:0070006">
    <property type="term" value="F:metalloaminopeptidase activity"/>
    <property type="evidence" value="ECO:0007669"/>
    <property type="project" value="InterPro"/>
</dbReference>
<comment type="similarity">
    <text evidence="1">Belongs to the peptidase M17 family.</text>
</comment>
<keyword evidence="4" id="KW-0378">Hydrolase</keyword>
<feature type="compositionally biased region" description="Basic and acidic residues" evidence="5">
    <location>
        <begin position="480"/>
        <end position="489"/>
    </location>
</feature>
<dbReference type="InterPro" id="IPR041417">
    <property type="entry name" value="NPEPL1_N"/>
</dbReference>
<evidence type="ECO:0000259" key="6">
    <source>
        <dbReference type="PROSITE" id="PS00631"/>
    </source>
</evidence>
<name>A0A8C6LDQ5_NOTFU</name>
<reference evidence="7" key="2">
    <citation type="submission" date="2025-08" db="UniProtKB">
        <authorList>
            <consortium name="Ensembl"/>
        </authorList>
    </citation>
    <scope>IDENTIFICATION</scope>
</reference>
<evidence type="ECO:0000256" key="1">
    <source>
        <dbReference type="ARBA" id="ARBA00009528"/>
    </source>
</evidence>
<evidence type="ECO:0000256" key="5">
    <source>
        <dbReference type="SAM" id="MobiDB-lite"/>
    </source>
</evidence>
<dbReference type="PRINTS" id="PR00481">
    <property type="entry name" value="LAMNOPPTDASE"/>
</dbReference>
<feature type="region of interest" description="Disordered" evidence="5">
    <location>
        <begin position="470"/>
        <end position="495"/>
    </location>
</feature>
<reference evidence="7" key="3">
    <citation type="submission" date="2025-09" db="UniProtKB">
        <authorList>
            <consortium name="Ensembl"/>
        </authorList>
    </citation>
    <scope>IDENTIFICATION</scope>
</reference>
<dbReference type="AlphaFoldDB" id="A0A8C6LDQ5"/>
<dbReference type="InterPro" id="IPR000819">
    <property type="entry name" value="Peptidase_M17_C"/>
</dbReference>
<dbReference type="Ensembl" id="ENSNFUT00015016850.1">
    <property type="protein sequence ID" value="ENSNFUP00015016082.1"/>
    <property type="gene ID" value="ENSNFUG00015007704.1"/>
</dbReference>
<dbReference type="PANTHER" id="PTHR11963">
    <property type="entry name" value="LEUCINE AMINOPEPTIDASE-RELATED"/>
    <property type="match status" value="1"/>
</dbReference>
<keyword evidence="2" id="KW-0031">Aminopeptidase</keyword>
<dbReference type="FunFam" id="3.40.630.10:FF:000035">
    <property type="entry name" value="Probable aminopeptidase NPEPL1"/>
    <property type="match status" value="1"/>
</dbReference>
<accession>A0A8C6LDQ5</accession>
<evidence type="ECO:0000313" key="8">
    <source>
        <dbReference type="Proteomes" id="UP000694548"/>
    </source>
</evidence>
<dbReference type="GeneTree" id="ENSGT00530000063255"/>
<keyword evidence="3" id="KW-0645">Protease</keyword>
<gene>
    <name evidence="7" type="primary">NPEPL1</name>
    <name evidence="7" type="synonym">npepl1</name>
</gene>
<feature type="domain" description="Cytosol aminopeptidase" evidence="6">
    <location>
        <begin position="312"/>
        <end position="319"/>
    </location>
</feature>
<dbReference type="Gene3D" id="3.40.630.10">
    <property type="entry name" value="Zn peptidases"/>
    <property type="match status" value="1"/>
</dbReference>
<evidence type="ECO:0000256" key="4">
    <source>
        <dbReference type="ARBA" id="ARBA00022801"/>
    </source>
</evidence>
<dbReference type="GO" id="GO:0006508">
    <property type="term" value="P:proteolysis"/>
    <property type="evidence" value="ECO:0007669"/>
    <property type="project" value="UniProtKB-KW"/>
</dbReference>
<dbReference type="GO" id="GO:0030145">
    <property type="term" value="F:manganese ion binding"/>
    <property type="evidence" value="ECO:0007669"/>
    <property type="project" value="InterPro"/>
</dbReference>
<organism evidence="7 8">
    <name type="scientific">Nothobranchius furzeri</name>
    <name type="common">Turquoise killifish</name>
    <dbReference type="NCBI Taxonomy" id="105023"/>
    <lineage>
        <taxon>Eukaryota</taxon>
        <taxon>Metazoa</taxon>
        <taxon>Chordata</taxon>
        <taxon>Craniata</taxon>
        <taxon>Vertebrata</taxon>
        <taxon>Euteleostomi</taxon>
        <taxon>Actinopterygii</taxon>
        <taxon>Neopterygii</taxon>
        <taxon>Teleostei</taxon>
        <taxon>Neoteleostei</taxon>
        <taxon>Acanthomorphata</taxon>
        <taxon>Ovalentaria</taxon>
        <taxon>Atherinomorphae</taxon>
        <taxon>Cyprinodontiformes</taxon>
        <taxon>Nothobranchiidae</taxon>
        <taxon>Nothobranchius</taxon>
    </lineage>
</organism>
<dbReference type="GO" id="GO:0005737">
    <property type="term" value="C:cytoplasm"/>
    <property type="evidence" value="ECO:0007669"/>
    <property type="project" value="InterPro"/>
</dbReference>
<dbReference type="Pfam" id="PF18295">
    <property type="entry name" value="Pdase_M17_N2"/>
    <property type="match status" value="1"/>
</dbReference>
<dbReference type="Pfam" id="PF00883">
    <property type="entry name" value="Peptidase_M17"/>
    <property type="match status" value="1"/>
</dbReference>
<sequence>MANVVLEFKSAAGDSEPQSRPVLIMGQQANLQQVSWSQIKGKLQPVVNKEVWQAALGTLNPNPTDSCPLYLNQAVVAALPSRVSRHNSPSSSHFVGSNTDCSFPLFSRRSASSRRTEKKHVTVEFLIVGHDSSPLNAAELECLSNSADGVRLAARIVDAPCSEMNTDLFLDEIKAVGSELGITPVIIRGEELKQKGFGGIYGVGKAAEHPPALAVLSHTPDGATQTIAWVGKGIVYDTGGLSIKGKTTMPGMKRDCGGAAAILGAFKATIKQGFKDNLHAVFCLAENAVGPTATRPDDIHTLYSGKTVEINNTDAEGRLVLADGVVYASRDLSADIILDMATLTGAQGISTGKYHAAVMTNSEQWEVACVRAGRSSGDLAHPLVYCPELHFSEFTSAMADMKNSVADRENAQSSCAGLFIGSHLGFDWPGVWVHVDIASPVHAGERATGFGVALLMALFGQASDDSMLNQVSPLGAPTARAEDQMERDCKRRRLV</sequence>
<evidence type="ECO:0000313" key="7">
    <source>
        <dbReference type="Ensembl" id="ENSNFUP00015016082.1"/>
    </source>
</evidence>
<reference evidence="7" key="1">
    <citation type="submission" date="2014-08" db="EMBL/GenBank/DDBJ databases">
        <authorList>
            <person name="Senf B."/>
            <person name="Petzold A."/>
            <person name="Downie B.R."/>
            <person name="Koch P."/>
            <person name="Platzer M."/>
        </authorList>
    </citation>
    <scope>NUCLEOTIDE SEQUENCE [LARGE SCALE GENOMIC DNA]</scope>
    <source>
        <strain evidence="7">GRZ</strain>
    </source>
</reference>